<dbReference type="InterPro" id="IPR046022">
    <property type="entry name" value="DUF5979"/>
</dbReference>
<keyword evidence="4" id="KW-1185">Reference proteome</keyword>
<name>A0ABP4XFQ8_9MICO</name>
<evidence type="ECO:0000313" key="3">
    <source>
        <dbReference type="EMBL" id="GAA1778103.1"/>
    </source>
</evidence>
<gene>
    <name evidence="3" type="ORF">GCM10009768_03430</name>
</gene>
<comment type="caution">
    <text evidence="3">The sequence shown here is derived from an EMBL/GenBank/DDBJ whole genome shotgun (WGS) entry which is preliminary data.</text>
</comment>
<reference evidence="4" key="1">
    <citation type="journal article" date="2019" name="Int. J. Syst. Evol. Microbiol.">
        <title>The Global Catalogue of Microorganisms (GCM) 10K type strain sequencing project: providing services to taxonomists for standard genome sequencing and annotation.</title>
        <authorList>
            <consortium name="The Broad Institute Genomics Platform"/>
            <consortium name="The Broad Institute Genome Sequencing Center for Infectious Disease"/>
            <person name="Wu L."/>
            <person name="Ma J."/>
        </authorList>
    </citation>
    <scope>NUCLEOTIDE SEQUENCE [LARGE SCALE GENOMIC DNA]</scope>
    <source>
        <strain evidence="4">JCM 14736</strain>
    </source>
</reference>
<sequence>MAGLDDPLAGSATPPPGGGSLPPARAGQTDPICPQTSRLTHFEIPGGPDRTLSKKGGFTARHEGLPVGAKCELRETSTGGADAVSIVPDLGDSGVGFAEVRNGAHVEITVRNSFNTAPGGSKPRLENTGSGTLLPRLGAVIALTSGGMLLPLRRRRDGVGHSGTC</sequence>
<evidence type="ECO:0000313" key="4">
    <source>
        <dbReference type="Proteomes" id="UP001500851"/>
    </source>
</evidence>
<dbReference type="Pfam" id="PF19407">
    <property type="entry name" value="DUF5979"/>
    <property type="match status" value="1"/>
</dbReference>
<proteinExistence type="predicted"/>
<feature type="region of interest" description="Disordered" evidence="1">
    <location>
        <begin position="1"/>
        <end position="33"/>
    </location>
</feature>
<evidence type="ECO:0000256" key="1">
    <source>
        <dbReference type="SAM" id="MobiDB-lite"/>
    </source>
</evidence>
<dbReference type="EMBL" id="BAAAOB010000001">
    <property type="protein sequence ID" value="GAA1778103.1"/>
    <property type="molecule type" value="Genomic_DNA"/>
</dbReference>
<evidence type="ECO:0000259" key="2">
    <source>
        <dbReference type="Pfam" id="PF19407"/>
    </source>
</evidence>
<dbReference type="Proteomes" id="UP001500851">
    <property type="component" value="Unassembled WGS sequence"/>
</dbReference>
<dbReference type="RefSeq" id="WP_425560938.1">
    <property type="nucleotide sequence ID" value="NZ_BAAAOB010000001.1"/>
</dbReference>
<protein>
    <recommendedName>
        <fullName evidence="2">DUF5979 domain-containing protein</fullName>
    </recommendedName>
</protein>
<accession>A0ABP4XFQ8</accession>
<organism evidence="3 4">
    <name type="scientific">Leucobacter iarius</name>
    <dbReference type="NCBI Taxonomy" id="333963"/>
    <lineage>
        <taxon>Bacteria</taxon>
        <taxon>Bacillati</taxon>
        <taxon>Actinomycetota</taxon>
        <taxon>Actinomycetes</taxon>
        <taxon>Micrococcales</taxon>
        <taxon>Microbacteriaceae</taxon>
        <taxon>Leucobacter</taxon>
    </lineage>
</organism>
<feature type="domain" description="DUF5979" evidence="2">
    <location>
        <begin position="49"/>
        <end position="114"/>
    </location>
</feature>